<feature type="transmembrane region" description="Helical" evidence="1">
    <location>
        <begin position="83"/>
        <end position="100"/>
    </location>
</feature>
<dbReference type="SUPFAM" id="SSF55073">
    <property type="entry name" value="Nucleotide cyclase"/>
    <property type="match status" value="1"/>
</dbReference>
<dbReference type="CDD" id="cd01949">
    <property type="entry name" value="GGDEF"/>
    <property type="match status" value="1"/>
</dbReference>
<dbReference type="PROSITE" id="PS50887">
    <property type="entry name" value="GGDEF"/>
    <property type="match status" value="1"/>
</dbReference>
<feature type="transmembrane region" description="Helical" evidence="1">
    <location>
        <begin position="129"/>
        <end position="147"/>
    </location>
</feature>
<dbReference type="Pfam" id="PF13487">
    <property type="entry name" value="HD_5"/>
    <property type="match status" value="1"/>
</dbReference>
<dbReference type="Proteomes" id="UP000006556">
    <property type="component" value="Chromosome"/>
</dbReference>
<dbReference type="AlphaFoldDB" id="A5D0C2"/>
<evidence type="ECO:0000313" key="5">
    <source>
        <dbReference type="Proteomes" id="UP000006556"/>
    </source>
</evidence>
<keyword evidence="1" id="KW-0472">Membrane</keyword>
<evidence type="ECO:0000259" key="3">
    <source>
        <dbReference type="PROSITE" id="PS51832"/>
    </source>
</evidence>
<dbReference type="PANTHER" id="PTHR43155">
    <property type="entry name" value="CYCLIC DI-GMP PHOSPHODIESTERASE PA4108-RELATED"/>
    <property type="match status" value="1"/>
</dbReference>
<keyword evidence="1" id="KW-1133">Transmembrane helix</keyword>
<dbReference type="Gene3D" id="1.10.3210.10">
    <property type="entry name" value="Hypothetical protein af1432"/>
    <property type="match status" value="1"/>
</dbReference>
<dbReference type="SUPFAM" id="SSF109604">
    <property type="entry name" value="HD-domain/PDEase-like"/>
    <property type="match status" value="1"/>
</dbReference>
<feature type="domain" description="GGDEF" evidence="2">
    <location>
        <begin position="220"/>
        <end position="354"/>
    </location>
</feature>
<dbReference type="InterPro" id="IPR003607">
    <property type="entry name" value="HD/PDEase_dom"/>
</dbReference>
<dbReference type="SMART" id="SM00471">
    <property type="entry name" value="HDc"/>
    <property type="match status" value="1"/>
</dbReference>
<dbReference type="InterPro" id="IPR029787">
    <property type="entry name" value="Nucleotide_cyclase"/>
</dbReference>
<dbReference type="Gene3D" id="3.30.70.270">
    <property type="match status" value="1"/>
</dbReference>
<evidence type="ECO:0000313" key="4">
    <source>
        <dbReference type="EMBL" id="BAF60311.1"/>
    </source>
</evidence>
<name>A5D0C2_PELTS</name>
<dbReference type="InterPro" id="IPR000160">
    <property type="entry name" value="GGDEF_dom"/>
</dbReference>
<reference evidence="5" key="1">
    <citation type="journal article" date="2008" name="Genome Res.">
        <title>The genome of Pelotomaculum thermopropionicum reveals niche-associated evolution in anaerobic microbiota.</title>
        <authorList>
            <person name="Kosaka T."/>
            <person name="Kato S."/>
            <person name="Shimoyama T."/>
            <person name="Ishii S."/>
            <person name="Abe T."/>
            <person name="Watanabe K."/>
        </authorList>
    </citation>
    <scope>NUCLEOTIDE SEQUENCE [LARGE SCALE GENOMIC DNA]</scope>
    <source>
        <strain evidence="5">DSM 13744 / JCM 10971 / SI</strain>
    </source>
</reference>
<feature type="transmembrane region" description="Helical" evidence="1">
    <location>
        <begin position="159"/>
        <end position="176"/>
    </location>
</feature>
<dbReference type="eggNOG" id="COG3706">
    <property type="taxonomic scope" value="Bacteria"/>
</dbReference>
<evidence type="ECO:0008006" key="6">
    <source>
        <dbReference type="Google" id="ProtNLM"/>
    </source>
</evidence>
<proteinExistence type="predicted"/>
<dbReference type="EMBL" id="AP009389">
    <property type="protein sequence ID" value="BAF60311.1"/>
    <property type="molecule type" value="Genomic_DNA"/>
</dbReference>
<dbReference type="eggNOG" id="COG2206">
    <property type="taxonomic scope" value="Bacteria"/>
</dbReference>
<feature type="transmembrane region" description="Helical" evidence="1">
    <location>
        <begin position="12"/>
        <end position="33"/>
    </location>
</feature>
<dbReference type="PANTHER" id="PTHR43155:SF2">
    <property type="entry name" value="CYCLIC DI-GMP PHOSPHODIESTERASE PA4108"/>
    <property type="match status" value="1"/>
</dbReference>
<evidence type="ECO:0000256" key="1">
    <source>
        <dbReference type="SAM" id="Phobius"/>
    </source>
</evidence>
<dbReference type="InterPro" id="IPR037522">
    <property type="entry name" value="HD_GYP_dom"/>
</dbReference>
<dbReference type="InterPro" id="IPR043128">
    <property type="entry name" value="Rev_trsase/Diguanyl_cyclase"/>
</dbReference>
<dbReference type="KEGG" id="pth:PTH_2130"/>
<dbReference type="SMART" id="SM00267">
    <property type="entry name" value="GGDEF"/>
    <property type="match status" value="1"/>
</dbReference>
<organism evidence="4 5">
    <name type="scientific">Pelotomaculum thermopropionicum (strain DSM 13744 / JCM 10971 / SI)</name>
    <dbReference type="NCBI Taxonomy" id="370438"/>
    <lineage>
        <taxon>Bacteria</taxon>
        <taxon>Bacillati</taxon>
        <taxon>Bacillota</taxon>
        <taxon>Clostridia</taxon>
        <taxon>Eubacteriales</taxon>
        <taxon>Desulfotomaculaceae</taxon>
        <taxon>Pelotomaculum</taxon>
    </lineage>
</organism>
<dbReference type="CDD" id="cd00077">
    <property type="entry name" value="HDc"/>
    <property type="match status" value="1"/>
</dbReference>
<feature type="domain" description="HD-GYP" evidence="3">
    <location>
        <begin position="365"/>
        <end position="560"/>
    </location>
</feature>
<dbReference type="HOGENOM" id="CLU_000445_92_9_9"/>
<accession>A5D0C2</accession>
<sequence length="564" mass="63013">MVKWEDDRKNKISEHILVTHIIFVFVFFMALLAMLKTTPDRPSEVFTIILLAISLIGTLVIVYASKKLSSGLTLAGKPGLADISLFLFSFFIAASILFLTGKSDSPVKIVLLIPIIVASTSYGKTTGLVTGGFASAFLLVLDLLAGLDSAPSVKLQTDIINSTVMLTLAWFIGGLADVDKDIRVMLTDMANTDGLTGLFNHRYFHQSLQDHIKQARENNSQLSLIMFDIDYFKFYNDNYGHQKGDELLKEMGLILNTVVKSPCIAARYGGDEFTVIVPGSKERAMEIAEEIRQAIESQPFEGAAVQPKGKITVSLGVATFPKHGSTPKELIRSADEAMYKAKYQGNKAQLYFSVMDDLREGIAETERDLFNSIKTLITIINAKDRYTFGHSERVVHYSLRLAKQLELSKEDSVILRYAAFLHDIGKIEIDRELLNKIGPLKPREWAVLKKHPVWGSDIVRPIISLRKVIPVILHHHENFDGTGYPAGLAGEEIPLLARVLRIADSFDAMTTDRPYKKAKTAEQACEELRKFRGTLFDPYLVDLFVQIIQRKDTEQPVFKEPSAV</sequence>
<keyword evidence="5" id="KW-1185">Reference proteome</keyword>
<dbReference type="STRING" id="370438.PTH_2130"/>
<dbReference type="Pfam" id="PF00990">
    <property type="entry name" value="GGDEF"/>
    <property type="match status" value="1"/>
</dbReference>
<evidence type="ECO:0000259" key="2">
    <source>
        <dbReference type="PROSITE" id="PS50887"/>
    </source>
</evidence>
<protein>
    <recommendedName>
        <fullName evidence="6">Diguanylate cyclase</fullName>
    </recommendedName>
</protein>
<gene>
    <name evidence="4" type="ordered locus">PTH_2130</name>
</gene>
<dbReference type="NCBIfam" id="TIGR00254">
    <property type="entry name" value="GGDEF"/>
    <property type="match status" value="1"/>
</dbReference>
<feature type="transmembrane region" description="Helical" evidence="1">
    <location>
        <begin position="45"/>
        <end position="63"/>
    </location>
</feature>
<keyword evidence="1" id="KW-0812">Transmembrane</keyword>
<dbReference type="FunFam" id="3.30.70.270:FF:000001">
    <property type="entry name" value="Diguanylate cyclase domain protein"/>
    <property type="match status" value="1"/>
</dbReference>
<dbReference type="PROSITE" id="PS51832">
    <property type="entry name" value="HD_GYP"/>
    <property type="match status" value="1"/>
</dbReference>